<keyword evidence="2 4" id="KW-0732">Signal</keyword>
<dbReference type="SUPFAM" id="SSF51445">
    <property type="entry name" value="(Trans)glycosidases"/>
    <property type="match status" value="1"/>
</dbReference>
<dbReference type="STRING" id="81824.A9UXS3"/>
<proteinExistence type="inferred from homology"/>
<feature type="signal peptide" evidence="4">
    <location>
        <begin position="1"/>
        <end position="16"/>
    </location>
</feature>
<dbReference type="GeneID" id="5890504"/>
<dbReference type="EMBL" id="CH991549">
    <property type="protein sequence ID" value="EDQ89894.1"/>
    <property type="molecule type" value="Genomic_DNA"/>
</dbReference>
<dbReference type="Proteomes" id="UP000001357">
    <property type="component" value="Unassembled WGS sequence"/>
</dbReference>
<dbReference type="OMA" id="QYAQVET"/>
<dbReference type="KEGG" id="mbr:MONBRDRAFT_16810"/>
<dbReference type="FunFam" id="3.20.20.80:FF:000101">
    <property type="entry name" value="Lysozyme, putative"/>
    <property type="match status" value="1"/>
</dbReference>
<dbReference type="Gene3D" id="3.20.20.80">
    <property type="entry name" value="Glycosidases"/>
    <property type="match status" value="1"/>
</dbReference>
<dbReference type="GO" id="GO:0007165">
    <property type="term" value="P:signal transduction"/>
    <property type="evidence" value="ECO:0000318"/>
    <property type="project" value="GO_Central"/>
</dbReference>
<keyword evidence="3" id="KW-0378">Hydrolase</keyword>
<dbReference type="PANTHER" id="PTHR23208">
    <property type="entry name" value="LYSOZYME PROTEIN"/>
    <property type="match status" value="1"/>
</dbReference>
<dbReference type="RefSeq" id="XP_001745316.1">
    <property type="nucleotide sequence ID" value="XM_001745264.1"/>
</dbReference>
<protein>
    <recommendedName>
        <fullName evidence="7">Lysozyme</fullName>
    </recommendedName>
</protein>
<feature type="chain" id="PRO_5002745020" description="Lysozyme" evidence="4">
    <location>
        <begin position="17"/>
        <end position="243"/>
    </location>
</feature>
<reference evidence="5 6" key="1">
    <citation type="journal article" date="2008" name="Nature">
        <title>The genome of the choanoflagellate Monosiga brevicollis and the origin of metazoans.</title>
        <authorList>
            <consortium name="JGI Sequencing"/>
            <person name="King N."/>
            <person name="Westbrook M.J."/>
            <person name="Young S.L."/>
            <person name="Kuo A."/>
            <person name="Abedin M."/>
            <person name="Chapman J."/>
            <person name="Fairclough S."/>
            <person name="Hellsten U."/>
            <person name="Isogai Y."/>
            <person name="Letunic I."/>
            <person name="Marr M."/>
            <person name="Pincus D."/>
            <person name="Putnam N."/>
            <person name="Rokas A."/>
            <person name="Wright K.J."/>
            <person name="Zuzow R."/>
            <person name="Dirks W."/>
            <person name="Good M."/>
            <person name="Goodstein D."/>
            <person name="Lemons D."/>
            <person name="Li W."/>
            <person name="Lyons J.B."/>
            <person name="Morris A."/>
            <person name="Nichols S."/>
            <person name="Richter D.J."/>
            <person name="Salamov A."/>
            <person name="Bork P."/>
            <person name="Lim W.A."/>
            <person name="Manning G."/>
            <person name="Miller W.T."/>
            <person name="McGinnis W."/>
            <person name="Shapiro H."/>
            <person name="Tjian R."/>
            <person name="Grigoriev I.V."/>
            <person name="Rokhsar D."/>
        </authorList>
    </citation>
    <scope>NUCLEOTIDE SEQUENCE [LARGE SCALE GENOMIC DNA]</scope>
    <source>
        <strain evidence="6">MX1 / ATCC 50154</strain>
    </source>
</reference>
<dbReference type="InterPro" id="IPR017853">
    <property type="entry name" value="GH"/>
</dbReference>
<evidence type="ECO:0000256" key="2">
    <source>
        <dbReference type="ARBA" id="ARBA00022729"/>
    </source>
</evidence>
<dbReference type="PROSITE" id="PS51904">
    <property type="entry name" value="GLYCOSYL_HYDROL_F25_2"/>
    <property type="match status" value="1"/>
</dbReference>
<dbReference type="CDD" id="cd06416">
    <property type="entry name" value="GH25_Lys1-like"/>
    <property type="match status" value="1"/>
</dbReference>
<organism evidence="5 6">
    <name type="scientific">Monosiga brevicollis</name>
    <name type="common">Choanoflagellate</name>
    <dbReference type="NCBI Taxonomy" id="81824"/>
    <lineage>
        <taxon>Eukaryota</taxon>
        <taxon>Choanoflagellata</taxon>
        <taxon>Craspedida</taxon>
        <taxon>Salpingoecidae</taxon>
        <taxon>Monosiga</taxon>
    </lineage>
</organism>
<accession>A9UXS3</accession>
<evidence type="ECO:0000313" key="5">
    <source>
        <dbReference type="EMBL" id="EDQ89894.1"/>
    </source>
</evidence>
<evidence type="ECO:0000256" key="3">
    <source>
        <dbReference type="ARBA" id="ARBA00022801"/>
    </source>
</evidence>
<evidence type="ECO:0000256" key="4">
    <source>
        <dbReference type="SAM" id="SignalP"/>
    </source>
</evidence>
<name>A9UXS3_MONBE</name>
<dbReference type="PANTHER" id="PTHR23208:SF36">
    <property type="entry name" value="LYSOZYME-RELATED"/>
    <property type="match status" value="1"/>
</dbReference>
<dbReference type="InParanoid" id="A9UXS3"/>
<evidence type="ECO:0000313" key="6">
    <source>
        <dbReference type="Proteomes" id="UP000001357"/>
    </source>
</evidence>
<keyword evidence="6" id="KW-1185">Reference proteome</keyword>
<dbReference type="Pfam" id="PF01183">
    <property type="entry name" value="Glyco_hydro_25"/>
    <property type="match status" value="1"/>
</dbReference>
<dbReference type="GO" id="GO:0016998">
    <property type="term" value="P:cell wall macromolecule catabolic process"/>
    <property type="evidence" value="ECO:0007669"/>
    <property type="project" value="InterPro"/>
</dbReference>
<dbReference type="AlphaFoldDB" id="A9UXS3"/>
<gene>
    <name evidence="5" type="ORF">MONBRDRAFT_16810</name>
</gene>
<dbReference type="InterPro" id="IPR051595">
    <property type="entry name" value="GH25_Enzymes"/>
</dbReference>
<sequence>MLRLVLLAACVAAAAAVGGVDVSQITLPSAWSCLKENGYTFGVIRCYESVGQPDSACPHTIYNAWDSGMSHVDVYMFPDPSAGNPQGQVSTMINYLAQYSIKSGGSPPGAFGMIWFDIEGTQYWSSNQQSNRDFFSGLVSEAKALGLSIGVYTSESQWSPIMGDWNGGAAFPLWYAHYDGNPSFSDFSPFGGWSRPAIKQYGGTRSICGASVDVNWYPDGSSVFANRTYAHPHHNARNQSLVH</sequence>
<comment type="similarity">
    <text evidence="1">Belongs to the glycosyl hydrolase 25 family.</text>
</comment>
<evidence type="ECO:0000256" key="1">
    <source>
        <dbReference type="ARBA" id="ARBA00010646"/>
    </source>
</evidence>
<evidence type="ECO:0008006" key="7">
    <source>
        <dbReference type="Google" id="ProtNLM"/>
    </source>
</evidence>
<dbReference type="GO" id="GO:0009253">
    <property type="term" value="P:peptidoglycan catabolic process"/>
    <property type="evidence" value="ECO:0007669"/>
    <property type="project" value="InterPro"/>
</dbReference>
<dbReference type="InterPro" id="IPR002053">
    <property type="entry name" value="Glyco_hydro_25"/>
</dbReference>
<dbReference type="eggNOG" id="ENOG502S1SN">
    <property type="taxonomic scope" value="Eukaryota"/>
</dbReference>
<dbReference type="GO" id="GO:0003796">
    <property type="term" value="F:lysozyme activity"/>
    <property type="evidence" value="ECO:0007669"/>
    <property type="project" value="InterPro"/>
</dbReference>